<dbReference type="RefSeq" id="WP_143006696.1">
    <property type="nucleotide sequence ID" value="NZ_FNAG01000010.1"/>
</dbReference>
<dbReference type="EMBL" id="FNAG01000010">
    <property type="protein sequence ID" value="SDD91886.1"/>
    <property type="molecule type" value="Genomic_DNA"/>
</dbReference>
<keyword evidence="1" id="KW-0732">Signal</keyword>
<evidence type="ECO:0000256" key="1">
    <source>
        <dbReference type="SAM" id="SignalP"/>
    </source>
</evidence>
<sequence length="104" mass="11066">MRALVLYILLSMLSLSVSGAAVAASGAAQVDVSQSAGLILDSMKGANAHDQGSALSALVNDPWTPRCGLYDGQSCPTNGGRFRCFWQQYEPGMCFCRDNVWECG</sequence>
<protein>
    <submittedName>
        <fullName evidence="2">Uncharacterized protein</fullName>
    </submittedName>
</protein>
<feature type="signal peptide" evidence="1">
    <location>
        <begin position="1"/>
        <end position="23"/>
    </location>
</feature>
<dbReference type="Proteomes" id="UP000199603">
    <property type="component" value="Unassembled WGS sequence"/>
</dbReference>
<keyword evidence="3" id="KW-1185">Reference proteome</keyword>
<name>A0A1G6YQS0_9GAMM</name>
<accession>A0A1G6YQS0</accession>
<feature type="chain" id="PRO_5011792474" evidence="1">
    <location>
        <begin position="24"/>
        <end position="104"/>
    </location>
</feature>
<reference evidence="2 3" key="1">
    <citation type="submission" date="2016-10" db="EMBL/GenBank/DDBJ databases">
        <authorList>
            <person name="de Groot N.N."/>
        </authorList>
    </citation>
    <scope>NUCLEOTIDE SEQUENCE [LARGE SCALE GENOMIC DNA]</scope>
    <source>
        <strain evidence="2 3">DSM 16957</strain>
    </source>
</reference>
<gene>
    <name evidence="2" type="ORF">SAMN04488509_11092</name>
</gene>
<proteinExistence type="predicted"/>
<evidence type="ECO:0000313" key="2">
    <source>
        <dbReference type="EMBL" id="SDD91886.1"/>
    </source>
</evidence>
<organism evidence="2 3">
    <name type="scientific">Aquimonas voraii</name>
    <dbReference type="NCBI Taxonomy" id="265719"/>
    <lineage>
        <taxon>Bacteria</taxon>
        <taxon>Pseudomonadati</taxon>
        <taxon>Pseudomonadota</taxon>
        <taxon>Gammaproteobacteria</taxon>
        <taxon>Lysobacterales</taxon>
        <taxon>Lysobacteraceae</taxon>
        <taxon>Aquimonas</taxon>
    </lineage>
</organism>
<dbReference type="AlphaFoldDB" id="A0A1G6YQS0"/>
<evidence type="ECO:0000313" key="3">
    <source>
        <dbReference type="Proteomes" id="UP000199603"/>
    </source>
</evidence>